<sequence>MKKQMLFLYNPMAGKGRIKARLSDVFEIFAHHGFEITVHPTLGAGDVTQIVAEKAEQFDYILIAGGDGTLHELAEGLMRLPKEQRPPCGYIPAGTVNDFASSLSIPKQILRAAQLAAEGVPAYFDIGEMNGHFFTYIAGFGAFTEVAYETSQATKNALGKMAYFLDGAKRITSLKRYPLRLTADGNPAFEGDVLFGMVTNSYSVGGFRKMMNEHIALNDGIFEAVLVKAPSSLGDLNQTLIDLTMQNRESRHLIYCRGSSVSFSSPEPLKWTLDGEFGGSYCETGIVCHQKAIAFVVKEKEELISD</sequence>
<dbReference type="GO" id="GO:0005886">
    <property type="term" value="C:plasma membrane"/>
    <property type="evidence" value="ECO:0007669"/>
    <property type="project" value="TreeGrafter"/>
</dbReference>
<dbReference type="Proteomes" id="UP000806542">
    <property type="component" value="Unassembled WGS sequence"/>
</dbReference>
<dbReference type="Pfam" id="PF00781">
    <property type="entry name" value="DAGK_cat"/>
    <property type="match status" value="1"/>
</dbReference>
<reference evidence="4" key="1">
    <citation type="submission" date="2020-10" db="EMBL/GenBank/DDBJ databases">
        <title>ChiBAC.</title>
        <authorList>
            <person name="Zenner C."/>
            <person name="Hitch T.C.A."/>
            <person name="Clavel T."/>
        </authorList>
    </citation>
    <scope>NUCLEOTIDE SEQUENCE</scope>
    <source>
        <strain evidence="4">DSM 107454</strain>
    </source>
</reference>
<comment type="similarity">
    <text evidence="2">Belongs to the diacylglycerol/lipid kinase family.</text>
</comment>
<dbReference type="GO" id="GO:0008654">
    <property type="term" value="P:phospholipid biosynthetic process"/>
    <property type="evidence" value="ECO:0007669"/>
    <property type="project" value="InterPro"/>
</dbReference>
<dbReference type="InterPro" id="IPR017438">
    <property type="entry name" value="ATP-NAD_kinase_N"/>
</dbReference>
<dbReference type="SMART" id="SM00046">
    <property type="entry name" value="DAGKc"/>
    <property type="match status" value="1"/>
</dbReference>
<dbReference type="GO" id="GO:0004143">
    <property type="term" value="F:ATP-dependent diacylglycerol kinase activity"/>
    <property type="evidence" value="ECO:0007669"/>
    <property type="project" value="TreeGrafter"/>
</dbReference>
<dbReference type="PROSITE" id="PS50146">
    <property type="entry name" value="DAGK"/>
    <property type="match status" value="1"/>
</dbReference>
<evidence type="ECO:0000256" key="2">
    <source>
        <dbReference type="ARBA" id="ARBA00005983"/>
    </source>
</evidence>
<dbReference type="InterPro" id="IPR001206">
    <property type="entry name" value="Diacylglycerol_kinase_cat_dom"/>
</dbReference>
<evidence type="ECO:0000313" key="4">
    <source>
        <dbReference type="EMBL" id="MBE5039377.1"/>
    </source>
</evidence>
<dbReference type="NCBIfam" id="TIGR00147">
    <property type="entry name" value="YegS/Rv2252/BmrU family lipid kinase"/>
    <property type="match status" value="1"/>
</dbReference>
<organism evidence="4 5">
    <name type="scientific">Ructibacterium gallinarum</name>
    <dbReference type="NCBI Taxonomy" id="2779355"/>
    <lineage>
        <taxon>Bacteria</taxon>
        <taxon>Bacillati</taxon>
        <taxon>Bacillota</taxon>
        <taxon>Clostridia</taxon>
        <taxon>Eubacteriales</taxon>
        <taxon>Oscillospiraceae</taxon>
        <taxon>Ructibacterium</taxon>
    </lineage>
</organism>
<keyword evidence="4" id="KW-0418">Kinase</keyword>
<protein>
    <submittedName>
        <fullName evidence="4">YegS/Rv2252/BmrU family lipid kinase</fullName>
    </submittedName>
</protein>
<accession>A0A9D5M4N7</accession>
<comment type="caution">
    <text evidence="4">The sequence shown here is derived from an EMBL/GenBank/DDBJ whole genome shotgun (WGS) entry which is preliminary data.</text>
</comment>
<dbReference type="EMBL" id="JADCKB010000003">
    <property type="protein sequence ID" value="MBE5039377.1"/>
    <property type="molecule type" value="Genomic_DNA"/>
</dbReference>
<keyword evidence="5" id="KW-1185">Reference proteome</keyword>
<evidence type="ECO:0000313" key="5">
    <source>
        <dbReference type="Proteomes" id="UP000806542"/>
    </source>
</evidence>
<dbReference type="Gene3D" id="2.60.200.40">
    <property type="match status" value="1"/>
</dbReference>
<name>A0A9D5M4N7_9FIRM</name>
<dbReference type="PANTHER" id="PTHR12358:SF107">
    <property type="entry name" value="LIPID KINASE BMRU-RELATED"/>
    <property type="match status" value="1"/>
</dbReference>
<dbReference type="InterPro" id="IPR016064">
    <property type="entry name" value="NAD/diacylglycerol_kinase_sf"/>
</dbReference>
<evidence type="ECO:0000259" key="3">
    <source>
        <dbReference type="PROSITE" id="PS50146"/>
    </source>
</evidence>
<evidence type="ECO:0000256" key="1">
    <source>
        <dbReference type="ARBA" id="ARBA00001946"/>
    </source>
</evidence>
<dbReference type="SUPFAM" id="SSF111331">
    <property type="entry name" value="NAD kinase/diacylglycerol kinase-like"/>
    <property type="match status" value="1"/>
</dbReference>
<proteinExistence type="inferred from homology"/>
<dbReference type="PANTHER" id="PTHR12358">
    <property type="entry name" value="SPHINGOSINE KINASE"/>
    <property type="match status" value="1"/>
</dbReference>
<feature type="domain" description="DAGKc" evidence="3">
    <location>
        <begin position="1"/>
        <end position="132"/>
    </location>
</feature>
<dbReference type="InterPro" id="IPR005218">
    <property type="entry name" value="Diacylglycerol/lipid_kinase"/>
</dbReference>
<dbReference type="RefSeq" id="WP_226391936.1">
    <property type="nucleotide sequence ID" value="NZ_JADCKB010000003.1"/>
</dbReference>
<dbReference type="InterPro" id="IPR050187">
    <property type="entry name" value="Lipid_Phosphate_FormReg"/>
</dbReference>
<dbReference type="Gene3D" id="3.40.50.10330">
    <property type="entry name" value="Probable inorganic polyphosphate/atp-NAD kinase, domain 1"/>
    <property type="match status" value="1"/>
</dbReference>
<comment type="cofactor">
    <cofactor evidence="1">
        <name>Mg(2+)</name>
        <dbReference type="ChEBI" id="CHEBI:18420"/>
    </cofactor>
</comment>
<dbReference type="GO" id="GO:0005524">
    <property type="term" value="F:ATP binding"/>
    <property type="evidence" value="ECO:0007669"/>
    <property type="project" value="InterPro"/>
</dbReference>
<gene>
    <name evidence="4" type="ORF">INF28_02695</name>
</gene>
<keyword evidence="4" id="KW-0808">Transferase</keyword>
<dbReference type="AlphaFoldDB" id="A0A9D5M4N7"/>